<organism evidence="1 2">
    <name type="scientific">Fusarium solani subsp. cucurbitae</name>
    <name type="common">Neocosmosporum cucurbitae</name>
    <dbReference type="NCBI Taxonomy" id="2747967"/>
    <lineage>
        <taxon>Eukaryota</taxon>
        <taxon>Fungi</taxon>
        <taxon>Dikarya</taxon>
        <taxon>Ascomycota</taxon>
        <taxon>Pezizomycotina</taxon>
        <taxon>Sordariomycetes</taxon>
        <taxon>Hypocreomycetidae</taxon>
        <taxon>Hypocreales</taxon>
        <taxon>Nectriaceae</taxon>
        <taxon>Fusarium</taxon>
        <taxon>Fusarium solani species complex</taxon>
    </lineage>
</organism>
<evidence type="ECO:0000313" key="2">
    <source>
        <dbReference type="Proteomes" id="UP000830768"/>
    </source>
</evidence>
<protein>
    <submittedName>
        <fullName evidence="1">Uncharacterized protein</fullName>
    </submittedName>
</protein>
<gene>
    <name evidence="1" type="ORF">LCI18_013905</name>
</gene>
<reference evidence="1" key="1">
    <citation type="submission" date="2021-11" db="EMBL/GenBank/DDBJ databases">
        <title>Fusarium solani-melongenae Genome sequencing and assembly.</title>
        <authorList>
            <person name="Xie S."/>
            <person name="Huang L."/>
            <person name="Zhang X."/>
        </authorList>
    </citation>
    <scope>NUCLEOTIDE SEQUENCE</scope>
    <source>
        <strain evidence="1">CRI 24-3</strain>
    </source>
</reference>
<accession>A0ACD3ZPG4</accession>
<dbReference type="Proteomes" id="UP000830768">
    <property type="component" value="Chromosome 12"/>
</dbReference>
<name>A0ACD3ZPG4_FUSSC</name>
<evidence type="ECO:0000313" key="1">
    <source>
        <dbReference type="EMBL" id="UPL02971.1"/>
    </source>
</evidence>
<proteinExistence type="predicted"/>
<sequence length="595" mass="65714">MVLSDSAVAIGVWNDYSRNGVLANTLTLKNRDAVALLAFLATLVGIVGVRSWRITRFILFTVFAPKPPPQADLGDRGAKVKVLPHHVILRNSETATGAAFGLLNSSFLKGNVAACKDKYRVGSAMLSVLALGHGLTFIALSILTSQIVLGRTVVSRPTSTCGIWSVPPKIDEMGIGQHELDLNATLDADNYVQNCYFSSEKSGIFDCQRLASQSIPFSVSEESGCPLANNLCRTETSFVMDTGNISVSQLGINAKLGDQLYFRRRSTCAPIREEPFYVQTLASGDFPSLQNGENMLVYRFGVGPDEPRTAPLRVREELYRGQHGPSLVFLSGGGITFTNTSDDPVWSVHTKIRYPNGTWLGVNYDELPLRYSMDRDLNVIGCDERFQICLKSTNKCSPWSGLLANYEPEELDERARDDPILSLNIQMALDAFIHLVSKTSIPNSIGNRAGSSSLRASRNMRGGEQFHLDPEQWKTELTYWFALAMARLQLDVYKTIEKPEGLDTDRAVNRWAGSVYMDTVCGRIKFDSPNHTSLSFAGVMVILVVSASLIFLSFFELLVGLLPEDWRGIWALQWESSDNLVLLKERNSLVNESAG</sequence>
<dbReference type="EMBL" id="CP090040">
    <property type="protein sequence ID" value="UPL02971.1"/>
    <property type="molecule type" value="Genomic_DNA"/>
</dbReference>
<keyword evidence="2" id="KW-1185">Reference proteome</keyword>